<accession>A0AAN9SLL5</accession>
<evidence type="ECO:0000256" key="1">
    <source>
        <dbReference type="SAM" id="Phobius"/>
    </source>
</evidence>
<feature type="transmembrane region" description="Helical" evidence="1">
    <location>
        <begin position="47"/>
        <end position="66"/>
    </location>
</feature>
<sequence length="79" mass="8749">MLKSWRVVHTCAISPGGLTDIASWVLVNDRARAPLPDHPVVPLVYRWNLFFCSSFFLAILVVIVLLSKEQGIASSLLLS</sequence>
<keyword evidence="3" id="KW-1185">Reference proteome</keyword>
<keyword evidence="1" id="KW-1133">Transmembrane helix</keyword>
<proteinExistence type="predicted"/>
<keyword evidence="1" id="KW-0812">Transmembrane</keyword>
<keyword evidence="1" id="KW-0472">Membrane</keyword>
<reference evidence="2 3" key="1">
    <citation type="submission" date="2024-01" db="EMBL/GenBank/DDBJ databases">
        <title>The genomes of 5 underutilized Papilionoideae crops provide insights into root nodulation and disease resistanc.</title>
        <authorList>
            <person name="Jiang F."/>
        </authorList>
    </citation>
    <scope>NUCLEOTIDE SEQUENCE [LARGE SCALE GENOMIC DNA]</scope>
    <source>
        <strain evidence="2">DUOXIRENSHENG_FW03</strain>
        <tissue evidence="2">Leaves</tissue>
    </source>
</reference>
<evidence type="ECO:0000313" key="2">
    <source>
        <dbReference type="EMBL" id="KAK7398886.1"/>
    </source>
</evidence>
<dbReference type="Proteomes" id="UP001386955">
    <property type="component" value="Unassembled WGS sequence"/>
</dbReference>
<name>A0AAN9SLL5_PSOTE</name>
<organism evidence="2 3">
    <name type="scientific">Psophocarpus tetragonolobus</name>
    <name type="common">Winged bean</name>
    <name type="synonym">Dolichos tetragonolobus</name>
    <dbReference type="NCBI Taxonomy" id="3891"/>
    <lineage>
        <taxon>Eukaryota</taxon>
        <taxon>Viridiplantae</taxon>
        <taxon>Streptophyta</taxon>
        <taxon>Embryophyta</taxon>
        <taxon>Tracheophyta</taxon>
        <taxon>Spermatophyta</taxon>
        <taxon>Magnoliopsida</taxon>
        <taxon>eudicotyledons</taxon>
        <taxon>Gunneridae</taxon>
        <taxon>Pentapetalae</taxon>
        <taxon>rosids</taxon>
        <taxon>fabids</taxon>
        <taxon>Fabales</taxon>
        <taxon>Fabaceae</taxon>
        <taxon>Papilionoideae</taxon>
        <taxon>50 kb inversion clade</taxon>
        <taxon>NPAAA clade</taxon>
        <taxon>indigoferoid/millettioid clade</taxon>
        <taxon>Phaseoleae</taxon>
        <taxon>Psophocarpus</taxon>
    </lineage>
</organism>
<dbReference type="EMBL" id="JAYMYS010000003">
    <property type="protein sequence ID" value="KAK7398886.1"/>
    <property type="molecule type" value="Genomic_DNA"/>
</dbReference>
<protein>
    <submittedName>
        <fullName evidence="2">Uncharacterized protein</fullName>
    </submittedName>
</protein>
<gene>
    <name evidence="2" type="ORF">VNO78_10060</name>
</gene>
<dbReference type="AlphaFoldDB" id="A0AAN9SLL5"/>
<evidence type="ECO:0000313" key="3">
    <source>
        <dbReference type="Proteomes" id="UP001386955"/>
    </source>
</evidence>
<comment type="caution">
    <text evidence="2">The sequence shown here is derived from an EMBL/GenBank/DDBJ whole genome shotgun (WGS) entry which is preliminary data.</text>
</comment>